<protein>
    <submittedName>
        <fullName evidence="2">Uncharacterized protein</fullName>
    </submittedName>
</protein>
<accession>A0AA88CJX4</accession>
<evidence type="ECO:0000313" key="3">
    <source>
        <dbReference type="Proteomes" id="UP001187192"/>
    </source>
</evidence>
<name>A0AA88CJX4_FICCA</name>
<dbReference type="PANTHER" id="PTHR48435">
    <property type="entry name" value="POLYPROTEIN"/>
    <property type="match status" value="1"/>
</dbReference>
<comment type="caution">
    <text evidence="2">The sequence shown here is derived from an EMBL/GenBank/DDBJ whole genome shotgun (WGS) entry which is preliminary data.</text>
</comment>
<dbReference type="Proteomes" id="UP001187192">
    <property type="component" value="Unassembled WGS sequence"/>
</dbReference>
<dbReference type="EMBL" id="BTGU01007549">
    <property type="protein sequence ID" value="GMN19077.1"/>
    <property type="molecule type" value="Genomic_DNA"/>
</dbReference>
<gene>
    <name evidence="2" type="ORF">TIFTF001_049887</name>
</gene>
<evidence type="ECO:0000313" key="2">
    <source>
        <dbReference type="EMBL" id="GMN19077.1"/>
    </source>
</evidence>
<organism evidence="2 3">
    <name type="scientific">Ficus carica</name>
    <name type="common">Common fig</name>
    <dbReference type="NCBI Taxonomy" id="3494"/>
    <lineage>
        <taxon>Eukaryota</taxon>
        <taxon>Viridiplantae</taxon>
        <taxon>Streptophyta</taxon>
        <taxon>Embryophyta</taxon>
        <taxon>Tracheophyta</taxon>
        <taxon>Spermatophyta</taxon>
        <taxon>Magnoliopsida</taxon>
        <taxon>eudicotyledons</taxon>
        <taxon>Gunneridae</taxon>
        <taxon>Pentapetalae</taxon>
        <taxon>rosids</taxon>
        <taxon>fabids</taxon>
        <taxon>Rosales</taxon>
        <taxon>Moraceae</taxon>
        <taxon>Ficeae</taxon>
        <taxon>Ficus</taxon>
    </lineage>
</organism>
<proteinExistence type="predicted"/>
<dbReference type="AlphaFoldDB" id="A0AA88CJX4"/>
<dbReference type="InterPro" id="IPR053098">
    <property type="entry name" value="Petuviruses_polyprotein"/>
</dbReference>
<evidence type="ECO:0000256" key="1">
    <source>
        <dbReference type="SAM" id="MobiDB-lite"/>
    </source>
</evidence>
<sequence length="267" mass="29837">MCKPWLAKGARLGSLECGFIKARPRGVQALACQGTRLGGWLIQARSMRCLSLMWPVLVMPCETSSCSGCIKDSQEDDFPIYPKKISSEKKLKQQLRDGHKHVGTLGQPSGKFDYIVKYSPPLRIDEPIVPTGWNDGPDDHLRRSPPPLSPPVSPPLLPFPQMVLPQIHMTSLVTYEEKFPSPQTTTKDGSTQQPKVLNLRTVEPDGTTKKLSPAKAVLNWQLENLITQNKVLQKIDNKISLVESKIDQSNIRQIKAQTILERLEAQI</sequence>
<feature type="region of interest" description="Disordered" evidence="1">
    <location>
        <begin position="127"/>
        <end position="150"/>
    </location>
</feature>
<dbReference type="PANTHER" id="PTHR48435:SF1">
    <property type="entry name" value="POLYPROTEIN"/>
    <property type="match status" value="1"/>
</dbReference>
<keyword evidence="3" id="KW-1185">Reference proteome</keyword>
<reference evidence="2" key="1">
    <citation type="submission" date="2023-07" db="EMBL/GenBank/DDBJ databases">
        <title>draft genome sequence of fig (Ficus carica).</title>
        <authorList>
            <person name="Takahashi T."/>
            <person name="Nishimura K."/>
        </authorList>
    </citation>
    <scope>NUCLEOTIDE SEQUENCE</scope>
</reference>